<dbReference type="GO" id="GO:0006402">
    <property type="term" value="P:mRNA catabolic process"/>
    <property type="evidence" value="ECO:0007669"/>
    <property type="project" value="UniProtKB-UniRule"/>
</dbReference>
<dbReference type="Pfam" id="PF03725">
    <property type="entry name" value="RNase_PH_C"/>
    <property type="match status" value="1"/>
</dbReference>
<evidence type="ECO:0000256" key="2">
    <source>
        <dbReference type="ARBA" id="ARBA00022490"/>
    </source>
</evidence>
<keyword evidence="2 8" id="KW-0963">Cytoplasm</keyword>
<dbReference type="InterPro" id="IPR004087">
    <property type="entry name" value="KH_dom"/>
</dbReference>
<comment type="cofactor">
    <cofactor evidence="8">
        <name>Mg(2+)</name>
        <dbReference type="ChEBI" id="CHEBI:18420"/>
    </cofactor>
</comment>
<dbReference type="InterPro" id="IPR003029">
    <property type="entry name" value="S1_domain"/>
</dbReference>
<sequence length="747" mass="81696">MRTQEFSTSLGSSPLTVLLTPLAGQANGSVIVRSGDTTVLVTAVMAKIPREGGDFFPLTVDYEERGYAAGKILGSRFVKREARPSEEAILTARLIDRTIRPRFDLRMRNEVQVIATVLSFDGANDPDVPSLLGASLALSLSDIPWDGPVAGVRIGRKENAWIVNPSIAEREGGELDLMVSGTDAKINMVEGGANELPEDLMLEALAEAHAEIKKIIAFEAEIVAKNHPTKTAVPLAAVRGPLRDALVNNFSERIGDALWTQEKASRNERIAALKAEWVEFAKKEFPNASPQEISYNWEDEMDVVVHRRIIGENRRPDGRRPDELRPLSAEVQIVPRVHGTGLFIRGETQALSMITLGSPGDRLLIEGMEVSAKRRFMHHYNFPPFSTGETKPLRSPGRREIGHGALAERALRPLIPDAETFPYTIRIVSEILSSNGSSSMASVCGSTLALFDAGVPMKKPAAGIAMGLMMEQNEGNRKQETGNSEPNYVVLTDIQGPEDHYGDMDFKAAGTRDGITALQMDVKIDGVTIEMIAKTLAQAKRARIEILEVMQRAIPEPRPDLSPFAPRIAVVKIDPAKIGALIGPGGKIINGIIDQTGVDIAVEDDGTVFVTSVKAEGMAEALAMIKQITKEYKPGELLEGTVTRVFDFGAMVEVAPKTEGLIHISELAPWRVNAVEDVVNIGDRIPVMVRNIDDQGRLNFSLKSVPGRYSEEDIARGQEASRNAPPSYRPPHPRDDRRGPRPPRFRR</sequence>
<dbReference type="Gene3D" id="3.30.230.70">
    <property type="entry name" value="GHMP Kinase, N-terminal domain"/>
    <property type="match status" value="2"/>
</dbReference>
<dbReference type="Gene3D" id="3.30.1370.10">
    <property type="entry name" value="K Homology domain, type 1"/>
    <property type="match status" value="1"/>
</dbReference>
<evidence type="ECO:0000256" key="3">
    <source>
        <dbReference type="ARBA" id="ARBA00022679"/>
    </source>
</evidence>
<dbReference type="SMART" id="SM00316">
    <property type="entry name" value="S1"/>
    <property type="match status" value="1"/>
</dbReference>
<dbReference type="SUPFAM" id="SSF54791">
    <property type="entry name" value="Eukaryotic type KH-domain (KH-domain type I)"/>
    <property type="match status" value="1"/>
</dbReference>
<evidence type="ECO:0000259" key="10">
    <source>
        <dbReference type="PROSITE" id="PS50126"/>
    </source>
</evidence>
<dbReference type="InterPro" id="IPR036345">
    <property type="entry name" value="ExoRNase_PH_dom2_sf"/>
</dbReference>
<dbReference type="Pfam" id="PF00575">
    <property type="entry name" value="S1"/>
    <property type="match status" value="1"/>
</dbReference>
<dbReference type="FunFam" id="3.30.230.70:FF:000002">
    <property type="entry name" value="Polyribonucleotide nucleotidyltransferase"/>
    <property type="match status" value="1"/>
</dbReference>
<evidence type="ECO:0000256" key="4">
    <source>
        <dbReference type="ARBA" id="ARBA00022695"/>
    </source>
</evidence>
<dbReference type="Pfam" id="PF01138">
    <property type="entry name" value="RNase_PH"/>
    <property type="match status" value="2"/>
</dbReference>
<protein>
    <recommendedName>
        <fullName evidence="8">Polyribonucleotide nucleotidyltransferase</fullName>
        <ecNumber evidence="8">2.7.7.8</ecNumber>
    </recommendedName>
    <alternativeName>
        <fullName evidence="8">Polynucleotide phosphorylase</fullName>
        <shortName evidence="8">PNPase</shortName>
    </alternativeName>
</protein>
<dbReference type="FunFam" id="3.30.230.70:FF:000001">
    <property type="entry name" value="Polyribonucleotide nucleotidyltransferase"/>
    <property type="match status" value="1"/>
</dbReference>
<dbReference type="PROSITE" id="PS50126">
    <property type="entry name" value="S1"/>
    <property type="match status" value="1"/>
</dbReference>
<feature type="binding site" evidence="8">
    <location>
        <position position="505"/>
    </location>
    <ligand>
        <name>Mg(2+)</name>
        <dbReference type="ChEBI" id="CHEBI:18420"/>
    </ligand>
</feature>
<dbReference type="InterPro" id="IPR012340">
    <property type="entry name" value="NA-bd_OB-fold"/>
</dbReference>
<keyword evidence="6 8" id="KW-0460">Magnesium</keyword>
<evidence type="ECO:0000256" key="6">
    <source>
        <dbReference type="ARBA" id="ARBA00022842"/>
    </source>
</evidence>
<dbReference type="PROSITE" id="PS50084">
    <property type="entry name" value="KH_TYPE_1"/>
    <property type="match status" value="1"/>
</dbReference>
<dbReference type="SUPFAM" id="SSF54211">
    <property type="entry name" value="Ribosomal protein S5 domain 2-like"/>
    <property type="match status" value="2"/>
</dbReference>
<dbReference type="InterPro" id="IPR015848">
    <property type="entry name" value="PNPase_PH_RNA-bd_bac/org-type"/>
</dbReference>
<feature type="region of interest" description="Disordered" evidence="9">
    <location>
        <begin position="709"/>
        <end position="747"/>
    </location>
</feature>
<dbReference type="PANTHER" id="PTHR11252">
    <property type="entry name" value="POLYRIBONUCLEOTIDE NUCLEOTIDYLTRANSFERASE"/>
    <property type="match status" value="1"/>
</dbReference>
<dbReference type="Pfam" id="PF03726">
    <property type="entry name" value="PNPase"/>
    <property type="match status" value="1"/>
</dbReference>
<gene>
    <name evidence="8" type="primary">pnp</name>
    <name evidence="11" type="ORF">A3A44_01720</name>
</gene>
<evidence type="ECO:0000313" key="12">
    <source>
        <dbReference type="Proteomes" id="UP000178977"/>
    </source>
</evidence>
<comment type="function">
    <text evidence="8">Involved in mRNA degradation. Catalyzes the phosphorolysis of single-stranded polyribonucleotides processively in the 3'- to 5'-direction.</text>
</comment>
<keyword evidence="3 8" id="KW-0808">Transferase</keyword>
<dbReference type="Proteomes" id="UP000178977">
    <property type="component" value="Unassembled WGS sequence"/>
</dbReference>
<dbReference type="PANTHER" id="PTHR11252:SF0">
    <property type="entry name" value="POLYRIBONUCLEOTIDE NUCLEOTIDYLTRANSFERASE 1, MITOCHONDRIAL"/>
    <property type="match status" value="1"/>
</dbReference>
<organism evidence="11 12">
    <name type="scientific">Candidatus Sungbacteria bacterium RIFCSPLOWO2_01_FULL_60_25</name>
    <dbReference type="NCBI Taxonomy" id="1802281"/>
    <lineage>
        <taxon>Bacteria</taxon>
        <taxon>Candidatus Sungiibacteriota</taxon>
    </lineage>
</organism>
<comment type="similarity">
    <text evidence="1 8">Belongs to the polyribonucleotide nucleotidyltransferase family.</text>
</comment>
<dbReference type="Gene3D" id="2.40.50.140">
    <property type="entry name" value="Nucleic acid-binding proteins"/>
    <property type="match status" value="1"/>
</dbReference>
<keyword evidence="7 8" id="KW-0694">RNA-binding</keyword>
<dbReference type="NCBIfam" id="NF008805">
    <property type="entry name" value="PRK11824.1"/>
    <property type="match status" value="1"/>
</dbReference>
<evidence type="ECO:0000256" key="8">
    <source>
        <dbReference type="HAMAP-Rule" id="MF_01595"/>
    </source>
</evidence>
<dbReference type="FunFam" id="3.30.1370.10:FF:000001">
    <property type="entry name" value="Polyribonucleotide nucleotidyltransferase"/>
    <property type="match status" value="1"/>
</dbReference>
<dbReference type="InterPro" id="IPR036612">
    <property type="entry name" value="KH_dom_type_1_sf"/>
</dbReference>
<name>A0A1G2LES6_9BACT</name>
<accession>A0A1G2LES6</accession>
<dbReference type="GO" id="GO:0000287">
    <property type="term" value="F:magnesium ion binding"/>
    <property type="evidence" value="ECO:0007669"/>
    <property type="project" value="UniProtKB-UniRule"/>
</dbReference>
<evidence type="ECO:0000256" key="7">
    <source>
        <dbReference type="ARBA" id="ARBA00022884"/>
    </source>
</evidence>
<dbReference type="InterPro" id="IPR004088">
    <property type="entry name" value="KH_dom_type_1"/>
</dbReference>
<evidence type="ECO:0000256" key="1">
    <source>
        <dbReference type="ARBA" id="ARBA00007404"/>
    </source>
</evidence>
<dbReference type="GO" id="GO:0003723">
    <property type="term" value="F:RNA binding"/>
    <property type="evidence" value="ECO:0007669"/>
    <property type="project" value="UniProtKB-UniRule"/>
</dbReference>
<comment type="subcellular location">
    <subcellularLocation>
        <location evidence="8">Cytoplasm</location>
    </subcellularLocation>
</comment>
<comment type="caution">
    <text evidence="11">The sequence shown here is derived from an EMBL/GenBank/DDBJ whole genome shotgun (WGS) entry which is preliminary data.</text>
</comment>
<dbReference type="CDD" id="cd11364">
    <property type="entry name" value="RNase_PH_PNPase_2"/>
    <property type="match status" value="1"/>
</dbReference>
<dbReference type="SUPFAM" id="SSF50249">
    <property type="entry name" value="Nucleic acid-binding proteins"/>
    <property type="match status" value="1"/>
</dbReference>
<proteinExistence type="inferred from homology"/>
<dbReference type="GO" id="GO:0004654">
    <property type="term" value="F:polyribonucleotide nucleotidyltransferase activity"/>
    <property type="evidence" value="ECO:0007669"/>
    <property type="project" value="UniProtKB-UniRule"/>
</dbReference>
<dbReference type="InterPro" id="IPR020568">
    <property type="entry name" value="Ribosomal_Su5_D2-typ_SF"/>
</dbReference>
<evidence type="ECO:0000313" key="11">
    <source>
        <dbReference type="EMBL" id="OHA10117.1"/>
    </source>
</evidence>
<dbReference type="NCBIfam" id="TIGR03591">
    <property type="entry name" value="polynuc_phos"/>
    <property type="match status" value="1"/>
</dbReference>
<dbReference type="PIRSF" id="PIRSF005499">
    <property type="entry name" value="PNPase"/>
    <property type="match status" value="1"/>
</dbReference>
<dbReference type="EC" id="2.7.7.8" evidence="8"/>
<dbReference type="InterPro" id="IPR015847">
    <property type="entry name" value="ExoRNase_PH_dom2"/>
</dbReference>
<dbReference type="InterPro" id="IPR036456">
    <property type="entry name" value="PNPase_PH_RNA-bd_sf"/>
</dbReference>
<dbReference type="InterPro" id="IPR027408">
    <property type="entry name" value="PNPase/RNase_PH_dom_sf"/>
</dbReference>
<dbReference type="HAMAP" id="MF_01595">
    <property type="entry name" value="PNPase"/>
    <property type="match status" value="1"/>
</dbReference>
<keyword evidence="5 8" id="KW-0479">Metal-binding</keyword>
<dbReference type="SUPFAM" id="SSF55666">
    <property type="entry name" value="Ribonuclease PH domain 2-like"/>
    <property type="match status" value="2"/>
</dbReference>
<dbReference type="GO" id="GO:0005829">
    <property type="term" value="C:cytosol"/>
    <property type="evidence" value="ECO:0007669"/>
    <property type="project" value="TreeGrafter"/>
</dbReference>
<dbReference type="SUPFAM" id="SSF46915">
    <property type="entry name" value="Polynucleotide phosphorylase/guanosine pentaphosphate synthase (PNPase/GPSI), domain 3"/>
    <property type="match status" value="1"/>
</dbReference>
<dbReference type="GO" id="GO:0000175">
    <property type="term" value="F:3'-5'-RNA exonuclease activity"/>
    <property type="evidence" value="ECO:0007669"/>
    <property type="project" value="TreeGrafter"/>
</dbReference>
<dbReference type="SMART" id="SM00322">
    <property type="entry name" value="KH"/>
    <property type="match status" value="1"/>
</dbReference>
<reference evidence="11 12" key="1">
    <citation type="journal article" date="2016" name="Nat. Commun.">
        <title>Thousands of microbial genomes shed light on interconnected biogeochemical processes in an aquifer system.</title>
        <authorList>
            <person name="Anantharaman K."/>
            <person name="Brown C.T."/>
            <person name="Hug L.A."/>
            <person name="Sharon I."/>
            <person name="Castelle C.J."/>
            <person name="Probst A.J."/>
            <person name="Thomas B.C."/>
            <person name="Singh A."/>
            <person name="Wilkins M.J."/>
            <person name="Karaoz U."/>
            <person name="Brodie E.L."/>
            <person name="Williams K.H."/>
            <person name="Hubbard S.S."/>
            <person name="Banfield J.F."/>
        </authorList>
    </citation>
    <scope>NUCLEOTIDE SEQUENCE [LARGE SCALE GENOMIC DNA]</scope>
</reference>
<dbReference type="InterPro" id="IPR012162">
    <property type="entry name" value="PNPase"/>
</dbReference>
<feature type="domain" description="S1 motif" evidence="10">
    <location>
        <begin position="635"/>
        <end position="703"/>
    </location>
</feature>
<dbReference type="CDD" id="cd02393">
    <property type="entry name" value="KH-I_PNPase"/>
    <property type="match status" value="1"/>
</dbReference>
<evidence type="ECO:0000256" key="9">
    <source>
        <dbReference type="SAM" id="MobiDB-lite"/>
    </source>
</evidence>
<evidence type="ECO:0000256" key="5">
    <source>
        <dbReference type="ARBA" id="ARBA00022723"/>
    </source>
</evidence>
<keyword evidence="4 8" id="KW-0548">Nucleotidyltransferase</keyword>
<dbReference type="STRING" id="1802281.A3A44_01720"/>
<dbReference type="Pfam" id="PF00013">
    <property type="entry name" value="KH_1"/>
    <property type="match status" value="1"/>
</dbReference>
<feature type="binding site" evidence="8">
    <location>
        <position position="499"/>
    </location>
    <ligand>
        <name>Mg(2+)</name>
        <dbReference type="ChEBI" id="CHEBI:18420"/>
    </ligand>
</feature>
<dbReference type="AlphaFoldDB" id="A0A1G2LES6"/>
<dbReference type="EMBL" id="MHQT01000004">
    <property type="protein sequence ID" value="OHA10117.1"/>
    <property type="molecule type" value="Genomic_DNA"/>
</dbReference>
<comment type="catalytic activity">
    <reaction evidence="8">
        <text>RNA(n+1) + phosphate = RNA(n) + a ribonucleoside 5'-diphosphate</text>
        <dbReference type="Rhea" id="RHEA:22096"/>
        <dbReference type="Rhea" id="RHEA-COMP:14527"/>
        <dbReference type="Rhea" id="RHEA-COMP:17342"/>
        <dbReference type="ChEBI" id="CHEBI:43474"/>
        <dbReference type="ChEBI" id="CHEBI:57930"/>
        <dbReference type="ChEBI" id="CHEBI:140395"/>
        <dbReference type="EC" id="2.7.7.8"/>
    </reaction>
</comment>
<dbReference type="GO" id="GO:0006396">
    <property type="term" value="P:RNA processing"/>
    <property type="evidence" value="ECO:0007669"/>
    <property type="project" value="InterPro"/>
</dbReference>
<dbReference type="InterPro" id="IPR001247">
    <property type="entry name" value="ExoRNase_PH_dom1"/>
</dbReference>